<dbReference type="RefSeq" id="WP_323194925.1">
    <property type="nucleotide sequence ID" value="NZ_JAYGHG010000004.1"/>
</dbReference>
<reference evidence="1 2" key="1">
    <citation type="submission" date="2023-12" db="EMBL/GenBank/DDBJ databases">
        <title>Baltic Sea Cyanobacteria.</title>
        <authorList>
            <person name="Delbaje E."/>
            <person name="Fewer D.P."/>
            <person name="Shishido T.K."/>
        </authorList>
    </citation>
    <scope>NUCLEOTIDE SEQUENCE [LARGE SCALE GENOMIC DNA]</scope>
    <source>
        <strain evidence="1 2">UHCC-0300</strain>
    </source>
</reference>
<evidence type="ECO:0000313" key="1">
    <source>
        <dbReference type="EMBL" id="MEA5580580.1"/>
    </source>
</evidence>
<gene>
    <name evidence="1" type="ORF">VB620_04395</name>
</gene>
<keyword evidence="2" id="KW-1185">Reference proteome</keyword>
<evidence type="ECO:0000313" key="2">
    <source>
        <dbReference type="Proteomes" id="UP001302120"/>
    </source>
</evidence>
<dbReference type="EMBL" id="JAYGHG010000004">
    <property type="protein sequence ID" value="MEA5580580.1"/>
    <property type="molecule type" value="Genomic_DNA"/>
</dbReference>
<protein>
    <submittedName>
        <fullName evidence="1">Uncharacterized protein</fullName>
    </submittedName>
</protein>
<sequence length="83" mass="9285">MGAETKILQANQAKTRLLLALWDLGGKQQEVKKGQLNKRIISKGQKVGDYKHIFEELEAQGAIAISKTGYSLKEIISNGRRKF</sequence>
<name>A0ABU5UAN0_9CYAN</name>
<dbReference type="Proteomes" id="UP001302120">
    <property type="component" value="Unassembled WGS sequence"/>
</dbReference>
<organism evidence="1 2">
    <name type="scientific">Nodularia harveyana UHCC-0300</name>
    <dbReference type="NCBI Taxonomy" id="2974287"/>
    <lineage>
        <taxon>Bacteria</taxon>
        <taxon>Bacillati</taxon>
        <taxon>Cyanobacteriota</taxon>
        <taxon>Cyanophyceae</taxon>
        <taxon>Nostocales</taxon>
        <taxon>Nodulariaceae</taxon>
        <taxon>Nodularia</taxon>
    </lineage>
</organism>
<proteinExistence type="predicted"/>
<accession>A0ABU5UAN0</accession>
<comment type="caution">
    <text evidence="1">The sequence shown here is derived from an EMBL/GenBank/DDBJ whole genome shotgun (WGS) entry which is preliminary data.</text>
</comment>